<keyword evidence="1" id="KW-1133">Transmembrane helix</keyword>
<evidence type="ECO:0000313" key="2">
    <source>
        <dbReference type="EMBL" id="GAH04699.1"/>
    </source>
</evidence>
<feature type="transmembrane region" description="Helical" evidence="1">
    <location>
        <begin position="82"/>
        <end position="104"/>
    </location>
</feature>
<name>X1DI41_9ZZZZ</name>
<dbReference type="AlphaFoldDB" id="X1DI41"/>
<reference evidence="2" key="1">
    <citation type="journal article" date="2014" name="Front. Microbiol.">
        <title>High frequency of phylogenetically diverse reductive dehalogenase-homologous genes in deep subseafloor sedimentary metagenomes.</title>
        <authorList>
            <person name="Kawai M."/>
            <person name="Futagami T."/>
            <person name="Toyoda A."/>
            <person name="Takaki Y."/>
            <person name="Nishi S."/>
            <person name="Hori S."/>
            <person name="Arai W."/>
            <person name="Tsubouchi T."/>
            <person name="Morono Y."/>
            <person name="Uchiyama I."/>
            <person name="Ito T."/>
            <person name="Fujiyama A."/>
            <person name="Inagaki F."/>
            <person name="Takami H."/>
        </authorList>
    </citation>
    <scope>NUCLEOTIDE SEQUENCE</scope>
    <source>
        <strain evidence="2">Expedition CK06-06</strain>
    </source>
</reference>
<dbReference type="EMBL" id="BART01023208">
    <property type="protein sequence ID" value="GAH04699.1"/>
    <property type="molecule type" value="Genomic_DNA"/>
</dbReference>
<evidence type="ECO:0000256" key="1">
    <source>
        <dbReference type="SAM" id="Phobius"/>
    </source>
</evidence>
<sequence>MPNKDKRKPKRINIKKERQKLIKEKRKSHPEQEINIDKKSTKKIDIRLEKETKLYWIRAITAVLSGLLGRFLFGILPTYSGLGLFIWMLCFWFLTPFFVSFIILKYQYDKEEWNWKNIIKPGIGIYFLLFMIVTVVTHTFLAFI</sequence>
<accession>X1DI41</accession>
<feature type="transmembrane region" description="Helical" evidence="1">
    <location>
        <begin position="55"/>
        <end position="76"/>
    </location>
</feature>
<proteinExistence type="predicted"/>
<keyword evidence="1" id="KW-0472">Membrane</keyword>
<comment type="caution">
    <text evidence="2">The sequence shown here is derived from an EMBL/GenBank/DDBJ whole genome shotgun (WGS) entry which is preliminary data.</text>
</comment>
<keyword evidence="1" id="KW-0812">Transmembrane</keyword>
<protein>
    <submittedName>
        <fullName evidence="2">Uncharacterized protein</fullName>
    </submittedName>
</protein>
<feature type="transmembrane region" description="Helical" evidence="1">
    <location>
        <begin position="125"/>
        <end position="143"/>
    </location>
</feature>
<organism evidence="2">
    <name type="scientific">marine sediment metagenome</name>
    <dbReference type="NCBI Taxonomy" id="412755"/>
    <lineage>
        <taxon>unclassified sequences</taxon>
        <taxon>metagenomes</taxon>
        <taxon>ecological metagenomes</taxon>
    </lineage>
</organism>
<gene>
    <name evidence="2" type="ORF">S01H4_42287</name>
</gene>